<dbReference type="Gene3D" id="3.30.420.10">
    <property type="entry name" value="Ribonuclease H-like superfamily/Ribonuclease H"/>
    <property type="match status" value="1"/>
</dbReference>
<evidence type="ECO:0000259" key="10">
    <source>
        <dbReference type="PROSITE" id="PS50158"/>
    </source>
</evidence>
<dbReference type="Gene3D" id="2.40.70.10">
    <property type="entry name" value="Acid Proteases"/>
    <property type="match status" value="1"/>
</dbReference>
<dbReference type="Gene3D" id="3.30.70.270">
    <property type="match status" value="1"/>
</dbReference>
<feature type="region of interest" description="Disordered" evidence="9">
    <location>
        <begin position="298"/>
        <end position="324"/>
    </location>
</feature>
<dbReference type="Pfam" id="PF03732">
    <property type="entry name" value="Retrotrans_gag"/>
    <property type="match status" value="1"/>
</dbReference>
<dbReference type="InterPro" id="IPR001878">
    <property type="entry name" value="Znf_CCHC"/>
</dbReference>
<dbReference type="InterPro" id="IPR043502">
    <property type="entry name" value="DNA/RNA_pol_sf"/>
</dbReference>
<keyword evidence="6" id="KW-0378">Hydrolase</keyword>
<keyword evidence="2" id="KW-0808">Transferase</keyword>
<dbReference type="SUPFAM" id="SSF56672">
    <property type="entry name" value="DNA/RNA polymerases"/>
    <property type="match status" value="1"/>
</dbReference>
<feature type="domain" description="Integrase catalytic" evidence="11">
    <location>
        <begin position="854"/>
        <end position="940"/>
    </location>
</feature>
<dbReference type="Gene3D" id="1.10.340.70">
    <property type="match status" value="1"/>
</dbReference>
<dbReference type="SUPFAM" id="SSF50630">
    <property type="entry name" value="Acid proteases"/>
    <property type="match status" value="1"/>
</dbReference>
<keyword evidence="5" id="KW-0255">Endonuclease</keyword>
<evidence type="ECO:0000256" key="6">
    <source>
        <dbReference type="ARBA" id="ARBA00022801"/>
    </source>
</evidence>
<dbReference type="PROSITE" id="PS50158">
    <property type="entry name" value="ZF_CCHC"/>
    <property type="match status" value="1"/>
</dbReference>
<protein>
    <recommendedName>
        <fullName evidence="1">RNA-directed DNA polymerase</fullName>
        <ecNumber evidence="1">2.7.7.49</ecNumber>
    </recommendedName>
</protein>
<dbReference type="Gene3D" id="3.10.20.370">
    <property type="match status" value="1"/>
</dbReference>
<sequence>MFDQFVTSLRQGQPVNQAVTAPSRAPIDKLAQHRGYPFVGTKCAIALPADEAWSWWETTMLIALAEKIIWKFFVEEFKKKYIREQYLNDGRNRFLHLKQANKPIEQYVVEFCKYYKYGVEYIKTEKDKCRKFTDGLNDELGPMFTAMEIEDFQLLVNQVTATEAKMKVAERRKGGNKNDKKQKWDDTSQWSSKKAKYRHERSSAYTSAPRSQFTSKLQLVSKSSFLVMSVNRMGNLMEIPICQYCKKPHRGQCRQQSNLCYGCGGSNHYVRNCPHNANQASTQPPVHPNTIKVNKIKSPKQAQSMVQGRGKASHSNAQTHQESRAPARIYHVKGREDEESLDVIAGTVEHDSHFVYALIDSGSTHSFLCATTLERLSMKPEVVKMSIIVSNPIGKNLPINSICKESPITIMGIPFPIDLYVLSNCEFDLILGLDWLGEHQAWIDCYNRRLYLRGLGKESILLIDRKPTSIFAAMALQDEYDFGLPSMPVVSEFIDVFPEKLLGLPPTREVEFGIEVQPGTNPVAITPYRMAPIELKELKYYRRFVKGFSAIALPVTKLLRKDQPFKWSEDRQRSFDQLKQALTHAPVLVQPESGKEFIVYSDASHSGLGCVLLQGENVIAYASRQLKPHELNYPTHDLELATVVFALKIWRHYLYGEKCHMFTDHKSLKYLLTQKDLNLRQRTWMELLKDYDLVIDYHPGKANVVVDAFSRKLNFASFAINAYFRLTKERKLLSELNVQSDLVSRIKELQRMDPELQKIITNLEAKHNSEFSIKPYGLLYFKNRMCVPNDEVLRKEMLDEAHQSSFSIHPGSVKMYKDLKPLYWWPGMKTAITDYVSRCLTCPKVKVEHQAPTILLQPLKFPQWKWERIIMDFVSGLPVTPQKNDAAWVIVDRLTKSAHFIPVRKSMSSDILAELYIREVIRLHGVHISIVFDRDPNFTS</sequence>
<dbReference type="EC" id="2.7.7.49" evidence="1"/>
<keyword evidence="3" id="KW-0548">Nucleotidyltransferase</keyword>
<dbReference type="InterPro" id="IPR021109">
    <property type="entry name" value="Peptidase_aspartic_dom_sf"/>
</dbReference>
<dbReference type="InterPro" id="IPR005162">
    <property type="entry name" value="Retrotrans_gag_dom"/>
</dbReference>
<dbReference type="PANTHER" id="PTHR37984">
    <property type="entry name" value="PROTEIN CBG26694"/>
    <property type="match status" value="1"/>
</dbReference>
<feature type="compositionally biased region" description="Basic and acidic residues" evidence="9">
    <location>
        <begin position="167"/>
        <end position="186"/>
    </location>
</feature>
<dbReference type="InterPro" id="IPR043128">
    <property type="entry name" value="Rev_trsase/Diguanyl_cyclase"/>
</dbReference>
<keyword evidence="4" id="KW-0540">Nuclease</keyword>
<evidence type="ECO:0000256" key="4">
    <source>
        <dbReference type="ARBA" id="ARBA00022722"/>
    </source>
</evidence>
<feature type="region of interest" description="Disordered" evidence="9">
    <location>
        <begin position="167"/>
        <end position="208"/>
    </location>
</feature>
<evidence type="ECO:0000256" key="7">
    <source>
        <dbReference type="ARBA" id="ARBA00022918"/>
    </source>
</evidence>
<evidence type="ECO:0000256" key="8">
    <source>
        <dbReference type="PROSITE-ProRule" id="PRU00047"/>
    </source>
</evidence>
<evidence type="ECO:0000256" key="1">
    <source>
        <dbReference type="ARBA" id="ARBA00012493"/>
    </source>
</evidence>
<evidence type="ECO:0000313" key="13">
    <source>
        <dbReference type="Proteomes" id="UP001472677"/>
    </source>
</evidence>
<dbReference type="Proteomes" id="UP001472677">
    <property type="component" value="Unassembled WGS sequence"/>
</dbReference>
<dbReference type="CDD" id="cd09274">
    <property type="entry name" value="RNase_HI_RT_Ty3"/>
    <property type="match status" value="1"/>
</dbReference>
<organism evidence="12 13">
    <name type="scientific">Hibiscus sabdariffa</name>
    <name type="common">roselle</name>
    <dbReference type="NCBI Taxonomy" id="183260"/>
    <lineage>
        <taxon>Eukaryota</taxon>
        <taxon>Viridiplantae</taxon>
        <taxon>Streptophyta</taxon>
        <taxon>Embryophyta</taxon>
        <taxon>Tracheophyta</taxon>
        <taxon>Spermatophyta</taxon>
        <taxon>Magnoliopsida</taxon>
        <taxon>eudicotyledons</taxon>
        <taxon>Gunneridae</taxon>
        <taxon>Pentapetalae</taxon>
        <taxon>rosids</taxon>
        <taxon>malvids</taxon>
        <taxon>Malvales</taxon>
        <taxon>Malvaceae</taxon>
        <taxon>Malvoideae</taxon>
        <taxon>Hibiscus</taxon>
    </lineage>
</organism>
<accession>A0ABR2DHA8</accession>
<keyword evidence="13" id="KW-1185">Reference proteome</keyword>
<dbReference type="CDD" id="cd00303">
    <property type="entry name" value="retropepsin_like"/>
    <property type="match status" value="1"/>
</dbReference>
<keyword evidence="8" id="KW-0479">Metal-binding</keyword>
<name>A0ABR2DHA8_9ROSI</name>
<dbReference type="InterPro" id="IPR012337">
    <property type="entry name" value="RNaseH-like_sf"/>
</dbReference>
<keyword evidence="8" id="KW-0863">Zinc-finger</keyword>
<dbReference type="PANTHER" id="PTHR37984:SF5">
    <property type="entry name" value="PROTEIN NYNRIN-LIKE"/>
    <property type="match status" value="1"/>
</dbReference>
<evidence type="ECO:0000313" key="12">
    <source>
        <dbReference type="EMBL" id="KAK8538781.1"/>
    </source>
</evidence>
<evidence type="ECO:0000256" key="9">
    <source>
        <dbReference type="SAM" id="MobiDB-lite"/>
    </source>
</evidence>
<evidence type="ECO:0000256" key="5">
    <source>
        <dbReference type="ARBA" id="ARBA00022759"/>
    </source>
</evidence>
<reference evidence="12 13" key="1">
    <citation type="journal article" date="2024" name="G3 (Bethesda)">
        <title>Genome assembly of Hibiscus sabdariffa L. provides insights into metabolisms of medicinal natural products.</title>
        <authorList>
            <person name="Kim T."/>
        </authorList>
    </citation>
    <scope>NUCLEOTIDE SEQUENCE [LARGE SCALE GENOMIC DNA]</scope>
    <source>
        <strain evidence="12">TK-2024</strain>
        <tissue evidence="12">Old leaves</tissue>
    </source>
</reference>
<dbReference type="SUPFAM" id="SSF53098">
    <property type="entry name" value="Ribonuclease H-like"/>
    <property type="match status" value="1"/>
</dbReference>
<dbReference type="PROSITE" id="PS50994">
    <property type="entry name" value="INTEGRASE"/>
    <property type="match status" value="1"/>
</dbReference>
<dbReference type="EMBL" id="JBBPBM010000027">
    <property type="protein sequence ID" value="KAK8538781.1"/>
    <property type="molecule type" value="Genomic_DNA"/>
</dbReference>
<dbReference type="Pfam" id="PF17921">
    <property type="entry name" value="Integrase_H2C2"/>
    <property type="match status" value="1"/>
</dbReference>
<comment type="caution">
    <text evidence="12">The sequence shown here is derived from an EMBL/GenBank/DDBJ whole genome shotgun (WGS) entry which is preliminary data.</text>
</comment>
<keyword evidence="8" id="KW-0862">Zinc</keyword>
<dbReference type="InterPro" id="IPR050951">
    <property type="entry name" value="Retrovirus_Pol_polyprotein"/>
</dbReference>
<feature type="domain" description="CCHC-type" evidence="10">
    <location>
        <begin position="260"/>
        <end position="274"/>
    </location>
</feature>
<evidence type="ECO:0000259" key="11">
    <source>
        <dbReference type="PROSITE" id="PS50994"/>
    </source>
</evidence>
<evidence type="ECO:0000256" key="3">
    <source>
        <dbReference type="ARBA" id="ARBA00022695"/>
    </source>
</evidence>
<evidence type="ECO:0000256" key="2">
    <source>
        <dbReference type="ARBA" id="ARBA00022679"/>
    </source>
</evidence>
<keyword evidence="7" id="KW-0695">RNA-directed DNA polymerase</keyword>
<dbReference type="InterPro" id="IPR036397">
    <property type="entry name" value="RNaseH_sf"/>
</dbReference>
<dbReference type="InterPro" id="IPR001584">
    <property type="entry name" value="Integrase_cat-core"/>
</dbReference>
<dbReference type="Pfam" id="PF17917">
    <property type="entry name" value="RT_RNaseH"/>
    <property type="match status" value="1"/>
</dbReference>
<dbReference type="InterPro" id="IPR041373">
    <property type="entry name" value="RT_RNaseH"/>
</dbReference>
<dbReference type="InterPro" id="IPR041588">
    <property type="entry name" value="Integrase_H2C2"/>
</dbReference>
<gene>
    <name evidence="12" type="ORF">V6N12_034489</name>
</gene>
<proteinExistence type="predicted"/>
<dbReference type="Pfam" id="PF08284">
    <property type="entry name" value="RVP_2"/>
    <property type="match status" value="1"/>
</dbReference>